<dbReference type="InterPro" id="IPR010930">
    <property type="entry name" value="Flg_bb/hook_C_dom"/>
</dbReference>
<protein>
    <recommendedName>
        <fullName evidence="3 5">Flagellar hook protein FlgE</fullName>
    </recommendedName>
</protein>
<proteinExistence type="inferred from homology"/>
<dbReference type="Pfam" id="PF07559">
    <property type="entry name" value="FlgE_D2"/>
    <property type="match status" value="1"/>
</dbReference>
<dbReference type="PANTHER" id="PTHR30435:SF1">
    <property type="entry name" value="FLAGELLAR HOOK PROTEIN FLGE"/>
    <property type="match status" value="1"/>
</dbReference>
<evidence type="ECO:0000256" key="2">
    <source>
        <dbReference type="ARBA" id="ARBA00009677"/>
    </source>
</evidence>
<keyword evidence="11" id="KW-0966">Cell projection</keyword>
<dbReference type="PROSITE" id="PS00588">
    <property type="entry name" value="FLAGELLA_BB_ROD"/>
    <property type="match status" value="1"/>
</dbReference>
<dbReference type="InterPro" id="IPR053967">
    <property type="entry name" value="LlgE_F_G-like_D1"/>
</dbReference>
<dbReference type="PANTHER" id="PTHR30435">
    <property type="entry name" value="FLAGELLAR PROTEIN"/>
    <property type="match status" value="1"/>
</dbReference>
<evidence type="ECO:0000256" key="1">
    <source>
        <dbReference type="ARBA" id="ARBA00004117"/>
    </source>
</evidence>
<dbReference type="NCBIfam" id="TIGR03506">
    <property type="entry name" value="FlgEFG_subfam"/>
    <property type="match status" value="1"/>
</dbReference>
<accession>A0ABT5MJ44</accession>
<evidence type="ECO:0000256" key="4">
    <source>
        <dbReference type="ARBA" id="ARBA00023143"/>
    </source>
</evidence>
<evidence type="ECO:0000259" key="9">
    <source>
        <dbReference type="Pfam" id="PF07559"/>
    </source>
</evidence>
<comment type="function">
    <text evidence="5">A flexible structure which links the flagellar filament to the drive apparatus in the basal body.</text>
</comment>
<evidence type="ECO:0000256" key="3">
    <source>
        <dbReference type="ARBA" id="ARBA00019015"/>
    </source>
</evidence>
<gene>
    <name evidence="11" type="primary">flgE</name>
    <name evidence="11" type="ORF">PSQ39_18080</name>
</gene>
<evidence type="ECO:0000313" key="12">
    <source>
        <dbReference type="Proteomes" id="UP001528672"/>
    </source>
</evidence>
<organism evidence="11 12">
    <name type="scientific">Curvibacter microcysteis</name>
    <dbReference type="NCBI Taxonomy" id="3026419"/>
    <lineage>
        <taxon>Bacteria</taxon>
        <taxon>Pseudomonadati</taxon>
        <taxon>Pseudomonadota</taxon>
        <taxon>Betaproteobacteria</taxon>
        <taxon>Burkholderiales</taxon>
        <taxon>Comamonadaceae</taxon>
        <taxon>Curvibacter</taxon>
    </lineage>
</organism>
<dbReference type="Gene3D" id="2.60.98.20">
    <property type="entry name" value="Flagellar hook protein FlgE"/>
    <property type="match status" value="1"/>
</dbReference>
<feature type="domain" description="Flagellar hook protein FlgE D2" evidence="9">
    <location>
        <begin position="174"/>
        <end position="300"/>
    </location>
</feature>
<keyword evidence="11" id="KW-0969">Cilium</keyword>
<dbReference type="Proteomes" id="UP001528672">
    <property type="component" value="Unassembled WGS sequence"/>
</dbReference>
<dbReference type="NCBIfam" id="NF004238">
    <property type="entry name" value="PRK05682.1-1"/>
    <property type="match status" value="1"/>
</dbReference>
<evidence type="ECO:0000259" key="10">
    <source>
        <dbReference type="Pfam" id="PF22692"/>
    </source>
</evidence>
<comment type="similarity">
    <text evidence="2 5">Belongs to the flagella basal body rod proteins family.</text>
</comment>
<evidence type="ECO:0000259" key="8">
    <source>
        <dbReference type="Pfam" id="PF06429"/>
    </source>
</evidence>
<dbReference type="InterPro" id="IPR037925">
    <property type="entry name" value="FlgE/F/G-like"/>
</dbReference>
<keyword evidence="11" id="KW-0282">Flagellum</keyword>
<evidence type="ECO:0000256" key="5">
    <source>
        <dbReference type="RuleBase" id="RU362116"/>
    </source>
</evidence>
<feature type="domain" description="Flagellar hook protein FlgE/F/G-like D1" evidence="10">
    <location>
        <begin position="83"/>
        <end position="133"/>
    </location>
</feature>
<dbReference type="InterPro" id="IPR001444">
    <property type="entry name" value="Flag_bb_rod_N"/>
</dbReference>
<dbReference type="RefSeq" id="WP_273928415.1">
    <property type="nucleotide sequence ID" value="NZ_JAQSIN010000006.1"/>
</dbReference>
<evidence type="ECO:0000256" key="6">
    <source>
        <dbReference type="SAM" id="MobiDB-lite"/>
    </source>
</evidence>
<keyword evidence="4 5" id="KW-0975">Bacterial flagellum</keyword>
<dbReference type="Pfam" id="PF00460">
    <property type="entry name" value="Flg_bb_rod"/>
    <property type="match status" value="1"/>
</dbReference>
<dbReference type="InterPro" id="IPR011491">
    <property type="entry name" value="FlgE_D2"/>
</dbReference>
<dbReference type="InterPro" id="IPR037058">
    <property type="entry name" value="Falgellar_hook_FlgE_sf"/>
</dbReference>
<dbReference type="SUPFAM" id="SSF117143">
    <property type="entry name" value="Flagellar hook protein flgE"/>
    <property type="match status" value="1"/>
</dbReference>
<evidence type="ECO:0000313" key="11">
    <source>
        <dbReference type="EMBL" id="MDD0816553.1"/>
    </source>
</evidence>
<comment type="subcellular location">
    <subcellularLocation>
        <location evidence="1 5">Bacterial flagellum basal body</location>
    </subcellularLocation>
</comment>
<sequence length="419" mass="42546">MGFQAGLSGLNASAKGLDVIGNNIANANTYGMKASRAEFSELVSSAIGVAGGDNSGIGVSVAAVAQQFSQGTLNITGNNLDVAINGNGFFQLQEADGSAGYTRAGNFKLDKTGNIVTNNGAKVLGYQTSPTTGKPLSTNPVPLTLPTSGSIAAKATGDDITTSPTTYGATAQFNLPNTATAGSPQDATDPLLAQYSTTFNAYDSLGTAIPVTVYFQKASATNTWNVYTKTGSGAISSASTVSFDSSGALTTTPATNGKISIAGPTPTTNGANPVAFTLDLKGTTQFASAFATNNVSQTGYADGKLTGVKIGADGTLTASYSNGTTQSAGQLALASFRNNQGLMQVNGGDWKETYASGPPTQGAPGSGNFGSLQAGALEESNVDLTQELVNMMTAQRSYQANAQTIKTEDQIMNTLVNLR</sequence>
<feature type="region of interest" description="Disordered" evidence="6">
    <location>
        <begin position="352"/>
        <end position="372"/>
    </location>
</feature>
<dbReference type="Pfam" id="PF22692">
    <property type="entry name" value="LlgE_F_G_D1"/>
    <property type="match status" value="1"/>
</dbReference>
<keyword evidence="12" id="KW-1185">Reference proteome</keyword>
<comment type="caution">
    <text evidence="11">The sequence shown here is derived from an EMBL/GenBank/DDBJ whole genome shotgun (WGS) entry which is preliminary data.</text>
</comment>
<reference evidence="11 12" key="1">
    <citation type="submission" date="2023-02" db="EMBL/GenBank/DDBJ databases">
        <title>Bacterial whole genome sequence for Curvibacter sp. HBC28.</title>
        <authorList>
            <person name="Le V."/>
            <person name="Ko S.-R."/>
            <person name="Ahn C.-Y."/>
            <person name="Oh H.-M."/>
        </authorList>
    </citation>
    <scope>NUCLEOTIDE SEQUENCE [LARGE SCALE GENOMIC DNA]</scope>
    <source>
        <strain evidence="11 12">HBC28</strain>
    </source>
</reference>
<dbReference type="Pfam" id="PF06429">
    <property type="entry name" value="Flg_bbr_C"/>
    <property type="match status" value="1"/>
</dbReference>
<dbReference type="EMBL" id="JAQSIO010000008">
    <property type="protein sequence ID" value="MDD0816553.1"/>
    <property type="molecule type" value="Genomic_DNA"/>
</dbReference>
<evidence type="ECO:0000259" key="7">
    <source>
        <dbReference type="Pfam" id="PF00460"/>
    </source>
</evidence>
<feature type="domain" description="Flagellar basal body rod protein N-terminal" evidence="7">
    <location>
        <begin position="4"/>
        <end position="31"/>
    </location>
</feature>
<dbReference type="InterPro" id="IPR019776">
    <property type="entry name" value="Flagellar_basal_body_rod_CS"/>
</dbReference>
<name>A0ABT5MJ44_9BURK</name>
<dbReference type="InterPro" id="IPR020013">
    <property type="entry name" value="Flagellar_FlgE/F/G"/>
</dbReference>
<feature type="domain" description="Flagellar basal-body/hook protein C-terminal" evidence="8">
    <location>
        <begin position="373"/>
        <end position="418"/>
    </location>
</feature>